<evidence type="ECO:0000259" key="3">
    <source>
        <dbReference type="PROSITE" id="PS51755"/>
    </source>
</evidence>
<feature type="domain" description="OmpR/PhoB-type" evidence="3">
    <location>
        <begin position="83"/>
        <end position="180"/>
    </location>
</feature>
<dbReference type="Pfam" id="PF00486">
    <property type="entry name" value="Trans_reg_C"/>
    <property type="match status" value="1"/>
</dbReference>
<feature type="DNA-binding region" description="OmpR/PhoB-type" evidence="2">
    <location>
        <begin position="83"/>
        <end position="180"/>
    </location>
</feature>
<dbReference type="InterPro" id="IPR016032">
    <property type="entry name" value="Sig_transdc_resp-reg_C-effctor"/>
</dbReference>
<evidence type="ECO:0000256" key="2">
    <source>
        <dbReference type="PROSITE-ProRule" id="PRU01091"/>
    </source>
</evidence>
<protein>
    <recommendedName>
        <fullName evidence="3">OmpR/PhoB-type domain-containing protein</fullName>
    </recommendedName>
</protein>
<dbReference type="SMART" id="SM00862">
    <property type="entry name" value="Trans_reg_C"/>
    <property type="match status" value="1"/>
</dbReference>
<evidence type="ECO:0000256" key="1">
    <source>
        <dbReference type="ARBA" id="ARBA00023125"/>
    </source>
</evidence>
<dbReference type="CDD" id="cd00383">
    <property type="entry name" value="trans_reg_C"/>
    <property type="match status" value="1"/>
</dbReference>
<evidence type="ECO:0000313" key="5">
    <source>
        <dbReference type="Proteomes" id="UP001501138"/>
    </source>
</evidence>
<dbReference type="Gene3D" id="1.10.10.10">
    <property type="entry name" value="Winged helix-like DNA-binding domain superfamily/Winged helix DNA-binding domain"/>
    <property type="match status" value="1"/>
</dbReference>
<keyword evidence="5" id="KW-1185">Reference proteome</keyword>
<evidence type="ECO:0000313" key="4">
    <source>
        <dbReference type="EMBL" id="GAA1723280.1"/>
    </source>
</evidence>
<comment type="caution">
    <text evidence="4">The sequence shown here is derived from an EMBL/GenBank/DDBJ whole genome shotgun (WGS) entry which is preliminary data.</text>
</comment>
<organism evidence="4 5">
    <name type="scientific">Isoptericola hypogeus</name>
    <dbReference type="NCBI Taxonomy" id="300179"/>
    <lineage>
        <taxon>Bacteria</taxon>
        <taxon>Bacillati</taxon>
        <taxon>Actinomycetota</taxon>
        <taxon>Actinomycetes</taxon>
        <taxon>Micrococcales</taxon>
        <taxon>Promicromonosporaceae</taxon>
        <taxon>Isoptericola</taxon>
    </lineage>
</organism>
<dbReference type="Proteomes" id="UP001501138">
    <property type="component" value="Unassembled WGS sequence"/>
</dbReference>
<accession>A0ABN2JDC7</accession>
<dbReference type="SUPFAM" id="SSF46894">
    <property type="entry name" value="C-terminal effector domain of the bipartite response regulators"/>
    <property type="match status" value="1"/>
</dbReference>
<proteinExistence type="predicted"/>
<name>A0ABN2JDC7_9MICO</name>
<gene>
    <name evidence="4" type="ORF">GCM10009809_18930</name>
</gene>
<keyword evidence="1 2" id="KW-0238">DNA-binding</keyword>
<reference evidence="4 5" key="1">
    <citation type="journal article" date="2019" name="Int. J. Syst. Evol. Microbiol.">
        <title>The Global Catalogue of Microorganisms (GCM) 10K type strain sequencing project: providing services to taxonomists for standard genome sequencing and annotation.</title>
        <authorList>
            <consortium name="The Broad Institute Genomics Platform"/>
            <consortium name="The Broad Institute Genome Sequencing Center for Infectious Disease"/>
            <person name="Wu L."/>
            <person name="Ma J."/>
        </authorList>
    </citation>
    <scope>NUCLEOTIDE SEQUENCE [LARGE SCALE GENOMIC DNA]</scope>
    <source>
        <strain evidence="4 5">JCM 15589</strain>
    </source>
</reference>
<dbReference type="InterPro" id="IPR036388">
    <property type="entry name" value="WH-like_DNA-bd_sf"/>
</dbReference>
<dbReference type="PROSITE" id="PS51755">
    <property type="entry name" value="OMPR_PHOB"/>
    <property type="match status" value="1"/>
</dbReference>
<dbReference type="EMBL" id="BAAAPM010000003">
    <property type="protein sequence ID" value="GAA1723280.1"/>
    <property type="molecule type" value="Genomic_DNA"/>
</dbReference>
<dbReference type="RefSeq" id="WP_344247930.1">
    <property type="nucleotide sequence ID" value="NZ_BAAAPM010000003.1"/>
</dbReference>
<dbReference type="InterPro" id="IPR001867">
    <property type="entry name" value="OmpR/PhoB-type_DNA-bd"/>
</dbReference>
<sequence>MPQNPSAEHLGGYVLCVGLPLQRVGEVARLLRGRAAVIATADADGARLLLGPPDGGAEPVRPPVVAPPVRPVTGVAVADEAGPARLVLGTLEVDLAAREVTAGGRPIHLSMREFDLLATLASEPDRVWSFADLTRTVWRTVYLGDSDPVVSAVKRLRKRLGSVPDLRLSSVRGVGYRLRVPA</sequence>